<keyword evidence="5" id="KW-0735">Signal-anchor</keyword>
<dbReference type="GO" id="GO:0016020">
    <property type="term" value="C:membrane"/>
    <property type="evidence" value="ECO:0007669"/>
    <property type="project" value="UniProtKB-SubCell"/>
</dbReference>
<keyword evidence="4" id="KW-0808">Transferase</keyword>
<dbReference type="EMBL" id="JAEUBG010005651">
    <property type="protein sequence ID" value="KAH3673429.1"/>
    <property type="molecule type" value="Genomic_DNA"/>
</dbReference>
<evidence type="ECO:0000256" key="3">
    <source>
        <dbReference type="ARBA" id="ARBA00022676"/>
    </source>
</evidence>
<evidence type="ECO:0000256" key="7">
    <source>
        <dbReference type="SAM" id="Phobius"/>
    </source>
</evidence>
<dbReference type="Proteomes" id="UP000774326">
    <property type="component" value="Unassembled WGS sequence"/>
</dbReference>
<dbReference type="GO" id="GO:0006487">
    <property type="term" value="P:protein N-linked glycosylation"/>
    <property type="evidence" value="ECO:0007669"/>
    <property type="project" value="TreeGrafter"/>
</dbReference>
<evidence type="ECO:0000256" key="6">
    <source>
        <dbReference type="PIRSR" id="PIRSR018153-1"/>
    </source>
</evidence>
<evidence type="ECO:0000313" key="8">
    <source>
        <dbReference type="EMBL" id="KAH3673429.1"/>
    </source>
</evidence>
<dbReference type="GO" id="GO:0005794">
    <property type="term" value="C:Golgi apparatus"/>
    <property type="evidence" value="ECO:0007669"/>
    <property type="project" value="TreeGrafter"/>
</dbReference>
<dbReference type="InterPro" id="IPR029044">
    <property type="entry name" value="Nucleotide-diphossugar_trans"/>
</dbReference>
<comment type="caution">
    <text evidence="8">The sequence shown here is derived from an EMBL/GenBank/DDBJ whole genome shotgun (WGS) entry which is preliminary data.</text>
</comment>
<evidence type="ECO:0000256" key="1">
    <source>
        <dbReference type="ARBA" id="ARBA00004606"/>
    </source>
</evidence>
<protein>
    <recommendedName>
        <fullName evidence="10">Glycosyltransferase family 15 protein</fullName>
    </recommendedName>
</protein>
<dbReference type="GO" id="GO:0000026">
    <property type="term" value="F:alpha-1,2-mannosyltransferase activity"/>
    <property type="evidence" value="ECO:0007669"/>
    <property type="project" value="TreeGrafter"/>
</dbReference>
<dbReference type="GO" id="GO:0000032">
    <property type="term" value="P:cell wall mannoprotein biosynthetic process"/>
    <property type="evidence" value="ECO:0007669"/>
    <property type="project" value="TreeGrafter"/>
</dbReference>
<keyword evidence="9" id="KW-1185">Reference proteome</keyword>
<accession>A0A9P8TC89</accession>
<evidence type="ECO:0000313" key="9">
    <source>
        <dbReference type="Proteomes" id="UP000774326"/>
    </source>
</evidence>
<feature type="transmembrane region" description="Helical" evidence="7">
    <location>
        <begin position="6"/>
        <end position="27"/>
    </location>
</feature>
<evidence type="ECO:0000256" key="4">
    <source>
        <dbReference type="ARBA" id="ARBA00022679"/>
    </source>
</evidence>
<dbReference type="InterPro" id="IPR002685">
    <property type="entry name" value="Glyco_trans_15"/>
</dbReference>
<keyword evidence="3" id="KW-0328">Glycosyltransferase</keyword>
<dbReference type="FunFam" id="3.90.550.10:FF:000051">
    <property type="entry name" value="Alpha-1,2-mannosyltransferase (Ktr4)"/>
    <property type="match status" value="1"/>
</dbReference>
<comment type="subcellular location">
    <subcellularLocation>
        <location evidence="1">Membrane</location>
        <topology evidence="1">Single-pass type II membrane protein</topology>
    </subcellularLocation>
</comment>
<evidence type="ECO:0008006" key="10">
    <source>
        <dbReference type="Google" id="ProtNLM"/>
    </source>
</evidence>
<comment type="similarity">
    <text evidence="2">Belongs to the glycosyltransferase 15 family.</text>
</comment>
<evidence type="ECO:0000256" key="2">
    <source>
        <dbReference type="ARBA" id="ARBA00007677"/>
    </source>
</evidence>
<evidence type="ECO:0000256" key="5">
    <source>
        <dbReference type="ARBA" id="ARBA00022968"/>
    </source>
</evidence>
<dbReference type="GO" id="GO:0006493">
    <property type="term" value="P:protein O-linked glycosylation"/>
    <property type="evidence" value="ECO:0007669"/>
    <property type="project" value="TreeGrafter"/>
</dbReference>
<dbReference type="AlphaFoldDB" id="A0A9P8TC89"/>
<proteinExistence type="inferred from homology"/>
<dbReference type="Gene3D" id="3.90.550.10">
    <property type="entry name" value="Spore Coat Polysaccharide Biosynthesis Protein SpsA, Chain A"/>
    <property type="match status" value="1"/>
</dbReference>
<name>A0A9P8TC89_WICPI</name>
<keyword evidence="7" id="KW-1133">Transmembrane helix</keyword>
<dbReference type="OrthoDB" id="439943at2759"/>
<dbReference type="SUPFAM" id="SSF53448">
    <property type="entry name" value="Nucleotide-diphospho-sugar transferases"/>
    <property type="match status" value="1"/>
</dbReference>
<keyword evidence="7" id="KW-0472">Membrane</keyword>
<reference evidence="8" key="1">
    <citation type="journal article" date="2021" name="Open Biol.">
        <title>Shared evolutionary footprints suggest mitochondrial oxidative damage underlies multiple complex I losses in fungi.</title>
        <authorList>
            <person name="Schikora-Tamarit M.A."/>
            <person name="Marcet-Houben M."/>
            <person name="Nosek J."/>
            <person name="Gabaldon T."/>
        </authorList>
    </citation>
    <scope>NUCLEOTIDE SEQUENCE</scope>
    <source>
        <strain evidence="8">CBS2887</strain>
    </source>
</reference>
<gene>
    <name evidence="8" type="ORF">WICPIJ_009817</name>
</gene>
<feature type="active site" description="Nucleophile" evidence="6">
    <location>
        <position position="288"/>
    </location>
</feature>
<dbReference type="Pfam" id="PF01793">
    <property type="entry name" value="Glyco_transf_15"/>
    <property type="match status" value="1"/>
</dbReference>
<sequence length="407" mass="48409">MVSSRFLRFARFTGVLAFLIFFIVHFFTSKSRYEKTLALKKQILQETYNLNDDLPASPKTNIKIEYQQLPETGYPDKINAAFITLARNSDLEKLAPTIRSVEDRFNAKFHYDWVFINDEEFTDEFKKQVRTLCSGSVIFEKIPEEYWSLPTDPSFDKRKAHNNRMKSREKMPYGGSASYRFMCRFFSGFYYRLPAISKYDYIWRVEPETTLHCDVNYDVFKYMSDNDKRYGFTISLYEFPLTIPSLWKTVQEFITLHPKFLNDNNLMDFISFDEGLTFNLCHFWTNFEIIDVNFLKSEAYTAFFDYLDKSYGFFYERWGDAPVHSIAVALFMDKSQVHYFNDIGYFHSPMHNCPIDDEIWTKNHCMCDQKFDSTFKSFSCTGRFYDVQQLEKPLGWEKFTFTPVNGQ</sequence>
<dbReference type="PIRSF" id="PIRSF018153">
    <property type="entry name" value="Glyco_trans_15"/>
    <property type="match status" value="1"/>
</dbReference>
<reference evidence="8" key="2">
    <citation type="submission" date="2021-01" db="EMBL/GenBank/DDBJ databases">
        <authorList>
            <person name="Schikora-Tamarit M.A."/>
        </authorList>
    </citation>
    <scope>NUCLEOTIDE SEQUENCE</scope>
    <source>
        <strain evidence="8">CBS2887</strain>
    </source>
</reference>
<dbReference type="PANTHER" id="PTHR31121:SF6">
    <property type="entry name" value="ALPHA-1,2 MANNOSYLTRANSFERASE KTR1"/>
    <property type="match status" value="1"/>
</dbReference>
<dbReference type="PANTHER" id="PTHR31121">
    <property type="entry name" value="ALPHA-1,2 MANNOSYLTRANSFERASE KTR1"/>
    <property type="match status" value="1"/>
</dbReference>
<organism evidence="8 9">
    <name type="scientific">Wickerhamomyces pijperi</name>
    <name type="common">Yeast</name>
    <name type="synonym">Pichia pijperi</name>
    <dbReference type="NCBI Taxonomy" id="599730"/>
    <lineage>
        <taxon>Eukaryota</taxon>
        <taxon>Fungi</taxon>
        <taxon>Dikarya</taxon>
        <taxon>Ascomycota</taxon>
        <taxon>Saccharomycotina</taxon>
        <taxon>Saccharomycetes</taxon>
        <taxon>Phaffomycetales</taxon>
        <taxon>Wickerhamomycetaceae</taxon>
        <taxon>Wickerhamomyces</taxon>
    </lineage>
</organism>
<keyword evidence="7" id="KW-0812">Transmembrane</keyword>